<dbReference type="EMBL" id="BAAAQB010000019">
    <property type="protein sequence ID" value="GAA2131743.1"/>
    <property type="molecule type" value="Genomic_DNA"/>
</dbReference>
<evidence type="ECO:0000313" key="2">
    <source>
        <dbReference type="EMBL" id="GAA2131743.1"/>
    </source>
</evidence>
<accession>A0ABN2YSE0</accession>
<evidence type="ECO:0000256" key="1">
    <source>
        <dbReference type="SAM" id="MobiDB-lite"/>
    </source>
</evidence>
<proteinExistence type="predicted"/>
<organism evidence="2 3">
    <name type="scientific">Arthrobacter humicola</name>
    <dbReference type="NCBI Taxonomy" id="409291"/>
    <lineage>
        <taxon>Bacteria</taxon>
        <taxon>Bacillati</taxon>
        <taxon>Actinomycetota</taxon>
        <taxon>Actinomycetes</taxon>
        <taxon>Micrococcales</taxon>
        <taxon>Micrococcaceae</taxon>
        <taxon>Arthrobacter</taxon>
    </lineage>
</organism>
<name>A0ABN2YSE0_9MICC</name>
<dbReference type="Proteomes" id="UP001500102">
    <property type="component" value="Unassembled WGS sequence"/>
</dbReference>
<sequence length="743" mass="82697">MTAPEGRGDPPLVQEVRRLATAEDWIALREYIAAPPPDELAEARTWFAKGGRTLLTQDLDWRLHGTISPIDSHSRSIVREMVTVAVSAPADAARFLPWRAMGWNRNVQILTLLDVLVSKGDHWCRRFVAAAIRRNARAGQEIATTVIRYCLPLILHFGVATADFEAYPRLWAFYYRGLANGRLHEDWNDELAAHFESPRWSGLGFRINAAGSAVVFPKMQKSLLELWDQDLTASKTLLRCFEAPDALGPLARVGTPTEWTVGAAIGGYLNRGTFSSEEVFDKLRTALARDDGLPTQRVLADVLKWCPPSPGEVAASIPLLLSVVATAPGFLSFPALGLLLQAPLDGGDLRDLSVAVFGRTEKKPQELLVRHLESLQAAQAYDGDVLAACWEAAAGSSDLLVRTTAKEMTGRGLDPAREEPLYATSLWGTGVRQPPEIPLFVAQEVDSNKPLPRWFGPREHSIADEQHVDRFLRTVYRRPQNVQDWYRRSWPRSPNTWRHWAAPGPEVVLSMWASGQHNLAAHRNLIGLVRASLARSSDTDDPFGWSSPLAAVHIFRQSELVVQAGTVPYSLATPSYDNFRVELGRLVSLLRLLNAKAGRMVKPTCFRHSCAWGRWMRGWQPMSLNCPSCHLTVRTGRSGMPVEFCASGSEEEDSGPLRWTLRLPCRSPWNGFRRSPRSFCRQRCGVAADADIWVRGSPLRPRRWCLSGPTWAPSGWTGGWSTAGSSHWRQADLRGQRPENSGN</sequence>
<comment type="caution">
    <text evidence="2">The sequence shown here is derived from an EMBL/GenBank/DDBJ whole genome shotgun (WGS) entry which is preliminary data.</text>
</comment>
<keyword evidence="3" id="KW-1185">Reference proteome</keyword>
<protein>
    <submittedName>
        <fullName evidence="2">Uncharacterized protein</fullName>
    </submittedName>
</protein>
<gene>
    <name evidence="2" type="ORF">GCM10009825_13520</name>
</gene>
<feature type="region of interest" description="Disordered" evidence="1">
    <location>
        <begin position="716"/>
        <end position="743"/>
    </location>
</feature>
<dbReference type="RefSeq" id="WP_344363619.1">
    <property type="nucleotide sequence ID" value="NZ_BAAAQB010000019.1"/>
</dbReference>
<evidence type="ECO:0000313" key="3">
    <source>
        <dbReference type="Proteomes" id="UP001500102"/>
    </source>
</evidence>
<reference evidence="2 3" key="1">
    <citation type="journal article" date="2019" name="Int. J. Syst. Evol. Microbiol.">
        <title>The Global Catalogue of Microorganisms (GCM) 10K type strain sequencing project: providing services to taxonomists for standard genome sequencing and annotation.</title>
        <authorList>
            <consortium name="The Broad Institute Genomics Platform"/>
            <consortium name="The Broad Institute Genome Sequencing Center for Infectious Disease"/>
            <person name="Wu L."/>
            <person name="Ma J."/>
        </authorList>
    </citation>
    <scope>NUCLEOTIDE SEQUENCE [LARGE SCALE GENOMIC DNA]</scope>
    <source>
        <strain evidence="2 3">JCM 15921</strain>
    </source>
</reference>